<reference evidence="2" key="2">
    <citation type="submission" date="2023-03" db="EMBL/GenBank/DDBJ databases">
        <authorList>
            <person name="Inwood S.N."/>
            <person name="Skelly J.G."/>
            <person name="Guhlin J."/>
            <person name="Harrop T.W.R."/>
            <person name="Goldson S.G."/>
            <person name="Dearden P.K."/>
        </authorList>
    </citation>
    <scope>NUCLEOTIDE SEQUENCE</scope>
    <source>
        <strain evidence="2">Lincoln</strain>
        <tissue evidence="2">Whole body</tissue>
    </source>
</reference>
<protein>
    <recommendedName>
        <fullName evidence="1">Reverse transcriptase domain-containing protein</fullName>
    </recommendedName>
</protein>
<dbReference type="Proteomes" id="UP001168972">
    <property type="component" value="Unassembled WGS sequence"/>
</dbReference>
<dbReference type="AlphaFoldDB" id="A0AA39KPW6"/>
<dbReference type="EMBL" id="JAQQBR010000851">
    <property type="protein sequence ID" value="KAK0169538.1"/>
    <property type="molecule type" value="Genomic_DNA"/>
</dbReference>
<proteinExistence type="predicted"/>
<reference evidence="2" key="1">
    <citation type="journal article" date="2023" name="bioRxiv">
        <title>Scaffold-level genome assemblies of two parasitoid biocontrol wasps reveal the parthenogenesis mechanism and an associated novel virus.</title>
        <authorList>
            <person name="Inwood S."/>
            <person name="Skelly J."/>
            <person name="Guhlin J."/>
            <person name="Harrop T."/>
            <person name="Goldson S."/>
            <person name="Dearden P."/>
        </authorList>
    </citation>
    <scope>NUCLEOTIDE SEQUENCE</scope>
    <source>
        <strain evidence="2">Lincoln</strain>
        <tissue evidence="2">Whole body</tissue>
    </source>
</reference>
<sequence length="65" mass="7391">MLFDIFIDDIDKEWEDKGIGGTNIGKTKIKVLKYADDVAIIAEDPDSLKKMLGTLEKYVEEKKLT</sequence>
<dbReference type="PROSITE" id="PS50878">
    <property type="entry name" value="RT_POL"/>
    <property type="match status" value="1"/>
</dbReference>
<gene>
    <name evidence="2" type="ORF">PV327_011506</name>
</gene>
<feature type="domain" description="Reverse transcriptase" evidence="1">
    <location>
        <begin position="1"/>
        <end position="65"/>
    </location>
</feature>
<evidence type="ECO:0000313" key="2">
    <source>
        <dbReference type="EMBL" id="KAK0169538.1"/>
    </source>
</evidence>
<evidence type="ECO:0000313" key="3">
    <source>
        <dbReference type="Proteomes" id="UP001168972"/>
    </source>
</evidence>
<feature type="non-terminal residue" evidence="2">
    <location>
        <position position="65"/>
    </location>
</feature>
<keyword evidence="3" id="KW-1185">Reference proteome</keyword>
<name>A0AA39KPW6_MICHY</name>
<dbReference type="InterPro" id="IPR000477">
    <property type="entry name" value="RT_dom"/>
</dbReference>
<comment type="caution">
    <text evidence="2">The sequence shown here is derived from an EMBL/GenBank/DDBJ whole genome shotgun (WGS) entry which is preliminary data.</text>
</comment>
<accession>A0AA39KPW6</accession>
<evidence type="ECO:0000259" key="1">
    <source>
        <dbReference type="PROSITE" id="PS50878"/>
    </source>
</evidence>
<organism evidence="2 3">
    <name type="scientific">Microctonus hyperodae</name>
    <name type="common">Parasitoid wasp</name>
    <dbReference type="NCBI Taxonomy" id="165561"/>
    <lineage>
        <taxon>Eukaryota</taxon>
        <taxon>Metazoa</taxon>
        <taxon>Ecdysozoa</taxon>
        <taxon>Arthropoda</taxon>
        <taxon>Hexapoda</taxon>
        <taxon>Insecta</taxon>
        <taxon>Pterygota</taxon>
        <taxon>Neoptera</taxon>
        <taxon>Endopterygota</taxon>
        <taxon>Hymenoptera</taxon>
        <taxon>Apocrita</taxon>
        <taxon>Ichneumonoidea</taxon>
        <taxon>Braconidae</taxon>
        <taxon>Euphorinae</taxon>
        <taxon>Microctonus</taxon>
    </lineage>
</organism>